<proteinExistence type="predicted"/>
<accession>A0A1H3SYK2</accession>
<feature type="domain" description="CHAT" evidence="1">
    <location>
        <begin position="558"/>
        <end position="899"/>
    </location>
</feature>
<dbReference type="InterPro" id="IPR024983">
    <property type="entry name" value="CHAT_dom"/>
</dbReference>
<dbReference type="Pfam" id="PF12770">
    <property type="entry name" value="CHAT"/>
    <property type="match status" value="1"/>
</dbReference>
<name>A0A1H3SYK2_9ACTN</name>
<keyword evidence="3" id="KW-1185">Reference proteome</keyword>
<evidence type="ECO:0000313" key="2">
    <source>
        <dbReference type="EMBL" id="SDZ43106.1"/>
    </source>
</evidence>
<reference evidence="3" key="1">
    <citation type="submission" date="2016-10" db="EMBL/GenBank/DDBJ databases">
        <authorList>
            <person name="Varghese N."/>
            <person name="Submissions S."/>
        </authorList>
    </citation>
    <scope>NUCLEOTIDE SEQUENCE [LARGE SCALE GENOMIC DNA]</scope>
    <source>
        <strain evidence="3">DSM 44718</strain>
    </source>
</reference>
<organism evidence="2 3">
    <name type="scientific">Asanoa ishikariensis</name>
    <dbReference type="NCBI Taxonomy" id="137265"/>
    <lineage>
        <taxon>Bacteria</taxon>
        <taxon>Bacillati</taxon>
        <taxon>Actinomycetota</taxon>
        <taxon>Actinomycetes</taxon>
        <taxon>Micromonosporales</taxon>
        <taxon>Micromonosporaceae</taxon>
        <taxon>Asanoa</taxon>
    </lineage>
</organism>
<evidence type="ECO:0000259" key="1">
    <source>
        <dbReference type="Pfam" id="PF12770"/>
    </source>
</evidence>
<sequence>MSVLSASPGKRRRMVETWLRGLSTTDPDLSLVPALYLTSATPMLPPRDGLHAVTVGEEVLDLLERDFLPRCHPPVATVVRRKIELARIGCQTGRGLIFQRIGRDDEARAIWQDNLARYERLGCTNQAAVQRINLASLLAVFGDNAGALREFAVLYENEAVVSEIRREALNFAALVALGTGDQRESARLARLSQDLVGPAGERTRWQALRAEEGDEEIPDVEAHPVVQSILSGFRDLPTLARAAALDGRPLEPPMLGDNPVRDSVLRGLALAEADRTDEAITLLRSAGDTAAEQGLLWWHLIARDGLAWELADTDLPGAMEAALEAVDVAELLRGAVLDADARSHVGGALSPHMTAMTMMLGVAARSEGKLRALALYRAFELGESARSRTFLEMLGDTVAPLTGSRIVRKESRLRERLTAELAAAAETGGRDRQRALTRARSTRAKLDAVVERLARGSAREADYAELRHGVPRGYDAVRRLLGASANGARPRAVLFSYYLMNSELVVVLVGREDLKVPELVTVTISEEYITAAAASITGDTIRPGAEVRADWQTSLAPLVAPISAWSEPGDVVWIVPHGPLHHVPLHAVEVDGVPLLQRNPVSYTPSASTMSHCQRRRTGRYDRIAAFADADPRSPLPYSRLQARAIVDLFGGDEVRLGRDANRAAVVAAADADVLHLACHGEFNSEDPLASGIWLAGQAEGELEMLSAADLLDTRLDVSLVTLSACRTGLSQNRPGDELIGLTRSVLYAGAATALIALWSVEDVSTGLLTHEFYLRLRRGEAAAAALRAAALMIRDLPVDTVLAACATARQAAREDGDEQAELLLLQDIADLHHRAGHYAEAINTYDELALRLPLERRGIANTGAARARLARRRPTPRRDDLRPFAHPYYWAGFVLAGDWW</sequence>
<evidence type="ECO:0000313" key="3">
    <source>
        <dbReference type="Proteomes" id="UP000199632"/>
    </source>
</evidence>
<dbReference type="PANTHER" id="PTHR10098:SF108">
    <property type="entry name" value="TETRATRICOPEPTIDE REPEAT PROTEIN 28"/>
    <property type="match status" value="1"/>
</dbReference>
<dbReference type="STRING" id="137265.SAMN05421684_4952"/>
<dbReference type="EMBL" id="FNQB01000003">
    <property type="protein sequence ID" value="SDZ43106.1"/>
    <property type="molecule type" value="Genomic_DNA"/>
</dbReference>
<dbReference type="AlphaFoldDB" id="A0A1H3SYK2"/>
<gene>
    <name evidence="2" type="ORF">SAMN05421684_4952</name>
</gene>
<dbReference type="Proteomes" id="UP000199632">
    <property type="component" value="Unassembled WGS sequence"/>
</dbReference>
<protein>
    <submittedName>
        <fullName evidence="2">CHAT domain-containing protein</fullName>
    </submittedName>
</protein>
<dbReference type="PANTHER" id="PTHR10098">
    <property type="entry name" value="RAPSYN-RELATED"/>
    <property type="match status" value="1"/>
</dbReference>